<keyword evidence="2 3" id="KW-0040">ANK repeat</keyword>
<dbReference type="PANTHER" id="PTHR24180">
    <property type="entry name" value="CYCLIN-DEPENDENT KINASE INHIBITOR 2C-RELATED"/>
    <property type="match status" value="1"/>
</dbReference>
<accession>A0A378LA93</accession>
<feature type="repeat" description="ANK" evidence="3">
    <location>
        <begin position="1408"/>
        <end position="1451"/>
    </location>
</feature>
<evidence type="ECO:0000313" key="6">
    <source>
        <dbReference type="EMBL" id="KTD75756.1"/>
    </source>
</evidence>
<dbReference type="PROSITE" id="PS50088">
    <property type="entry name" value="ANK_REPEAT"/>
    <property type="match status" value="5"/>
</dbReference>
<dbReference type="RefSeq" id="WP_058477979.1">
    <property type="nucleotide sequence ID" value="NZ_CAAAIO010000010.1"/>
</dbReference>
<dbReference type="InterPro" id="IPR036770">
    <property type="entry name" value="Ankyrin_rpt-contain_sf"/>
</dbReference>
<dbReference type="InterPro" id="IPR051637">
    <property type="entry name" value="Ank_repeat_dom-contain_49"/>
</dbReference>
<dbReference type="OrthoDB" id="5654328at2"/>
<evidence type="ECO:0000313" key="8">
    <source>
        <dbReference type="Proteomes" id="UP000054820"/>
    </source>
</evidence>
<feature type="coiled-coil region" evidence="4">
    <location>
        <begin position="250"/>
        <end position="280"/>
    </location>
</feature>
<keyword evidence="4" id="KW-0175">Coiled coil</keyword>
<dbReference type="PROSITE" id="PS50297">
    <property type="entry name" value="ANK_REP_REGION"/>
    <property type="match status" value="5"/>
</dbReference>
<feature type="compositionally biased region" description="Polar residues" evidence="5">
    <location>
        <begin position="486"/>
        <end position="497"/>
    </location>
</feature>
<feature type="region of interest" description="Disordered" evidence="5">
    <location>
        <begin position="1533"/>
        <end position="1575"/>
    </location>
</feature>
<evidence type="ECO:0000256" key="1">
    <source>
        <dbReference type="ARBA" id="ARBA00022737"/>
    </source>
</evidence>
<feature type="repeat" description="ANK" evidence="3">
    <location>
        <begin position="782"/>
        <end position="814"/>
    </location>
</feature>
<dbReference type="Proteomes" id="UP000255110">
    <property type="component" value="Unassembled WGS sequence"/>
</dbReference>
<evidence type="ECO:0000256" key="3">
    <source>
        <dbReference type="PROSITE-ProRule" id="PRU00023"/>
    </source>
</evidence>
<dbReference type="PANTHER" id="PTHR24180:SF45">
    <property type="entry name" value="POLY [ADP-RIBOSE] POLYMERASE TANKYRASE"/>
    <property type="match status" value="1"/>
</dbReference>
<dbReference type="SMART" id="SM00248">
    <property type="entry name" value="ANK"/>
    <property type="match status" value="10"/>
</dbReference>
<feature type="repeat" description="ANK" evidence="3">
    <location>
        <begin position="815"/>
        <end position="847"/>
    </location>
</feature>
<evidence type="ECO:0000313" key="7">
    <source>
        <dbReference type="EMBL" id="STY23733.1"/>
    </source>
</evidence>
<dbReference type="Pfam" id="PF12796">
    <property type="entry name" value="Ank_2"/>
    <property type="match status" value="3"/>
</dbReference>
<dbReference type="Pfam" id="PF13637">
    <property type="entry name" value="Ank_4"/>
    <property type="match status" value="1"/>
</dbReference>
<dbReference type="EMBL" id="LNYZ01000020">
    <property type="protein sequence ID" value="KTD75756.1"/>
    <property type="molecule type" value="Genomic_DNA"/>
</dbReference>
<dbReference type="Gene3D" id="1.25.40.20">
    <property type="entry name" value="Ankyrin repeat-containing domain"/>
    <property type="match status" value="4"/>
</dbReference>
<dbReference type="InterPro" id="IPR002110">
    <property type="entry name" value="Ankyrin_rpt"/>
</dbReference>
<sequence>MFSKLVEQRLQSVLNDSNREDFNAVIVDSSKLETPEEELQFLLSYLNGIIGDDKNNAVVKLMGELLSSYLIFTNPSGKYCKKLNTLLEGYQSSVGNSPIYSEQLKQMRENLSQQIRLKDTSEFKSSLLEHKISLSTCILITRTLLEKNKSLETGYINLMVEKLKKVSPQLLKENAAVRQNYLILIKELKKANSKSHLRTLEKLARPVVLMQIGEEAREQVESNNINISTIENEIRKIKIPDDIGINLKILKKYGKDVQALEERLKEIEKLLAEEQQKEQVHLQYFDDAEKIYSGEDLKNFKKIGEVLVGKSLEAVKLSQSRYQEINRVIVEFSKQVAALSSHAEEENKGVNKQYEEIEKKYREFYSDQESALAQLEIIKAQNDERLTFLKANNLLDNSQDLDDALKIFDEIHKNNADFKKVAVKFEEELRSFDPSQDLQEKRQKIATLSDELLKLSKRFQMQDTLGSLRKHLENLSQQVNLSIKSTRETQSGLAQQRDSAKSEKQEIEKRAKTLDEEIKRLQTEQSQNWETLKLSLKNQRSEIDSKTIAIQSFSKKNKERIDSLGAPIFWYGLPIIRWFFADRLNAYQQERDTLLATNNTLAKLDASLQKIKKTGEEIAASEKPVTDFGSLISAYSEMQNLVSNAQSNSLSQYAPKLYDLDQSPYVTVSMHIAELTKHIAELTKKKDALLLETETKKAAVEDFTRKIAEIQKKIGLLESHKERTLNDLLIEEHAKEHAGIDLTQMGNKQFLLHLQSSAQTGNLDQIKLIMEHCIHLDAPNSNGNNALHFAAHKGEVEAARLLLSQNEPWHSKNKDGNTPLHIAAMGEKPDMVRLLLANLKDKDSNFRNNRGNTPLHLAVSKGNLEIVEILLRDLRAKNLDWNLPNASGHTPLDSAVFQGKTVVVNLLIDDLKERKALPKAADQFNNLLFIAYKKYSEAEEPNKRGKRDNFEIIIQRLKEEGAQFDLSKQDRAGNNIFHLAAKNGDIQRIKELTNQEKSFLSQFMSNPINKENADGKTPLQLALENDHLNAVRLLILSGAKIDKQTFATEQGKLFLAEVSSTEDKEIYARFVKEGLITSPTQGVVGTSELAEQNSRAELAEDNDELYAQERLAEERLAEERLAREREVRVQSKINEIGLQDFNEKRARELIGEIKAASFKDKSRLANAKDKNGNTLLHFLVKNKKEKAVKEVCKYADVYIKDRNNKSALTLATESMHEKSGSLMGVVGSLAGKKIDDFKEAKIYQAVAEKAHRQDSAQLQSLKIISQMQLALQQLLPRHKTLILELKLKKANVGQLEQINKRAGERSAEIVVGMQRTKHKTEHKIIQPLESQQIVELQKDMIGIIQILKEDIASMEDQLKSLKNAEKYQWHSTEQDTPLHQAIKRGEIDSWNQRRNAEALAESINKMSSGYTPLHLAILYAKSGDSQEEQETSLRMAKFLIEKGADINAQNTKGETALHLLAQRSDPAALEIMKLLKARQVQTEAVDKDGNNARQIAKRENNPNFLTLFSTKCEEIIQRGVTFFTAPQQEPAKVLSTNKTEEGPVVDKTNLFKQMRKKKQEEQQQQERKPDPFKTN</sequence>
<evidence type="ECO:0000256" key="5">
    <source>
        <dbReference type="SAM" id="MobiDB-lite"/>
    </source>
</evidence>
<dbReference type="PRINTS" id="PR01415">
    <property type="entry name" value="ANKYRIN"/>
</dbReference>
<feature type="repeat" description="ANK" evidence="3">
    <location>
        <begin position="850"/>
        <end position="872"/>
    </location>
</feature>
<name>A0A378LA93_9GAMM</name>
<dbReference type="Proteomes" id="UP000054820">
    <property type="component" value="Unassembled WGS sequence"/>
</dbReference>
<gene>
    <name evidence="6" type="ORF">Lstg_2435</name>
    <name evidence="7" type="ORF">NCTC11991_02343</name>
</gene>
<dbReference type="STRING" id="460.Lstg_2435"/>
<protein>
    <submittedName>
        <fullName evidence="7">Ankyrin repeat protein</fullName>
    </submittedName>
</protein>
<organism evidence="7 9">
    <name type="scientific">Legionella steigerwaltii</name>
    <dbReference type="NCBI Taxonomy" id="460"/>
    <lineage>
        <taxon>Bacteria</taxon>
        <taxon>Pseudomonadati</taxon>
        <taxon>Pseudomonadota</taxon>
        <taxon>Gammaproteobacteria</taxon>
        <taxon>Legionellales</taxon>
        <taxon>Legionellaceae</taxon>
        <taxon>Legionella</taxon>
    </lineage>
</organism>
<reference evidence="6 8" key="1">
    <citation type="submission" date="2015-11" db="EMBL/GenBank/DDBJ databases">
        <title>Genomic analysis of 38 Legionella species identifies large and diverse effector repertoires.</title>
        <authorList>
            <person name="Burstein D."/>
            <person name="Amaro F."/>
            <person name="Zusman T."/>
            <person name="Lifshitz Z."/>
            <person name="Cohen O."/>
            <person name="Gilbert J.A."/>
            <person name="Pupko T."/>
            <person name="Shuman H.A."/>
            <person name="Segal G."/>
        </authorList>
    </citation>
    <scope>NUCLEOTIDE SEQUENCE [LARGE SCALE GENOMIC DNA]</scope>
    <source>
        <strain evidence="6 8">SC-18-C9</strain>
    </source>
</reference>
<evidence type="ECO:0000256" key="2">
    <source>
        <dbReference type="ARBA" id="ARBA00023043"/>
    </source>
</evidence>
<evidence type="ECO:0000313" key="9">
    <source>
        <dbReference type="Proteomes" id="UP000255110"/>
    </source>
</evidence>
<feature type="compositionally biased region" description="Basic and acidic residues" evidence="5">
    <location>
        <begin position="1558"/>
        <end position="1575"/>
    </location>
</feature>
<keyword evidence="8" id="KW-1185">Reference proteome</keyword>
<evidence type="ECO:0000256" key="4">
    <source>
        <dbReference type="SAM" id="Coils"/>
    </source>
</evidence>
<dbReference type="EMBL" id="UGOY01000001">
    <property type="protein sequence ID" value="STY23733.1"/>
    <property type="molecule type" value="Genomic_DNA"/>
</dbReference>
<feature type="repeat" description="ANK" evidence="3">
    <location>
        <begin position="1014"/>
        <end position="1046"/>
    </location>
</feature>
<proteinExistence type="predicted"/>
<feature type="region of interest" description="Disordered" evidence="5">
    <location>
        <begin position="486"/>
        <end position="505"/>
    </location>
</feature>
<dbReference type="SUPFAM" id="SSF48403">
    <property type="entry name" value="Ankyrin repeat"/>
    <property type="match status" value="3"/>
</dbReference>
<keyword evidence="1" id="KW-0677">Repeat</keyword>
<reference evidence="7 9" key="2">
    <citation type="submission" date="2018-06" db="EMBL/GenBank/DDBJ databases">
        <authorList>
            <consortium name="Pathogen Informatics"/>
            <person name="Doyle S."/>
        </authorList>
    </citation>
    <scope>NUCLEOTIDE SEQUENCE [LARGE SCALE GENOMIC DNA]</scope>
    <source>
        <strain evidence="7 9">NCTC11991</strain>
    </source>
</reference>